<name>F9DS02_9BACL</name>
<evidence type="ECO:0000313" key="1">
    <source>
        <dbReference type="EMBL" id="EGQ26431.1"/>
    </source>
</evidence>
<dbReference type="AlphaFoldDB" id="F9DS02"/>
<evidence type="ECO:0000313" key="2">
    <source>
        <dbReference type="Proteomes" id="UP000005316"/>
    </source>
</evidence>
<sequence>MEIIQPKRVIRNFIFYNLIKGFIAENTSSNQRVDEEPFFKSCWEGFIVRQAVKRD</sequence>
<organism evidence="1 2">
    <name type="scientific">Sporosarcina newyorkensis 2681</name>
    <dbReference type="NCBI Taxonomy" id="1027292"/>
    <lineage>
        <taxon>Bacteria</taxon>
        <taxon>Bacillati</taxon>
        <taxon>Bacillota</taxon>
        <taxon>Bacilli</taxon>
        <taxon>Bacillales</taxon>
        <taxon>Caryophanaceae</taxon>
        <taxon>Sporosarcina</taxon>
    </lineage>
</organism>
<proteinExistence type="predicted"/>
<gene>
    <name evidence="1" type="ORF">HMPREF9372_1582</name>
</gene>
<dbReference type="HOGENOM" id="CLU_3030151_0_0_9"/>
<dbReference type="EMBL" id="AFPZ01000044">
    <property type="protein sequence ID" value="EGQ26431.1"/>
    <property type="molecule type" value="Genomic_DNA"/>
</dbReference>
<comment type="caution">
    <text evidence="1">The sequence shown here is derived from an EMBL/GenBank/DDBJ whole genome shotgun (WGS) entry which is preliminary data.</text>
</comment>
<accession>F9DS02</accession>
<reference evidence="1 2" key="1">
    <citation type="submission" date="2011-04" db="EMBL/GenBank/DDBJ databases">
        <authorList>
            <person name="Muzny D."/>
            <person name="Qin X."/>
            <person name="Deng J."/>
            <person name="Jiang H."/>
            <person name="Liu Y."/>
            <person name="Qu J."/>
            <person name="Song X.-Z."/>
            <person name="Zhang L."/>
            <person name="Thornton R."/>
            <person name="Coyle M."/>
            <person name="Francisco L."/>
            <person name="Jackson L."/>
            <person name="Javaid M."/>
            <person name="Korchina V."/>
            <person name="Kovar C."/>
            <person name="Mata R."/>
            <person name="Mathew T."/>
            <person name="Ngo R."/>
            <person name="Nguyen L."/>
            <person name="Nguyen N."/>
            <person name="Okwuonu G."/>
            <person name="Ongeri F."/>
            <person name="Pham C."/>
            <person name="Simmons D."/>
            <person name="Wilczek-Boney K."/>
            <person name="Hale W."/>
            <person name="Jakkamsetti A."/>
            <person name="Pham P."/>
            <person name="Ruth R."/>
            <person name="San Lucas F."/>
            <person name="Warren J."/>
            <person name="Zhang J."/>
            <person name="Zhao Z."/>
            <person name="Zhou C."/>
            <person name="Zhu D."/>
            <person name="Lee S."/>
            <person name="Bess C."/>
            <person name="Blankenburg K."/>
            <person name="Forbes L."/>
            <person name="Fu Q."/>
            <person name="Gubbala S."/>
            <person name="Hirani K."/>
            <person name="Jayaseelan J.C."/>
            <person name="Lara F."/>
            <person name="Munidasa M."/>
            <person name="Palculict T."/>
            <person name="Patil S."/>
            <person name="Pu L.-L."/>
            <person name="Saada N."/>
            <person name="Tang L."/>
            <person name="Weissenberger G."/>
            <person name="Zhu Y."/>
            <person name="Hemphill L."/>
            <person name="Shang Y."/>
            <person name="Youmans B."/>
            <person name="Ayvaz T."/>
            <person name="Ross M."/>
            <person name="Santibanez J."/>
            <person name="Aqrawi P."/>
            <person name="Gross S."/>
            <person name="Joshi V."/>
            <person name="Fowler G."/>
            <person name="Nazareth L."/>
            <person name="Reid J."/>
            <person name="Worley K."/>
            <person name="Petrosino J."/>
            <person name="Highlander S."/>
            <person name="Gibbs R."/>
        </authorList>
    </citation>
    <scope>NUCLEOTIDE SEQUENCE [LARGE SCALE GENOMIC DNA]</scope>
    <source>
        <strain evidence="1 2">2681</strain>
    </source>
</reference>
<protein>
    <submittedName>
        <fullName evidence="1">Uncharacterized protein</fullName>
    </submittedName>
</protein>
<dbReference type="Proteomes" id="UP000005316">
    <property type="component" value="Unassembled WGS sequence"/>
</dbReference>